<dbReference type="GeneID" id="109073040"/>
<evidence type="ECO:0000256" key="5">
    <source>
        <dbReference type="ARBA" id="ARBA00022989"/>
    </source>
</evidence>
<dbReference type="PANTHER" id="PTHR11337">
    <property type="entry name" value="MUCIN/PORIMIN"/>
    <property type="match status" value="1"/>
</dbReference>
<dbReference type="CTD" id="114908"/>
<name>A0A9Q9ZFP5_CYPCA</name>
<proteinExistence type="inferred from homology"/>
<keyword evidence="4" id="KW-0732">Signal</keyword>
<dbReference type="RefSeq" id="XP_018944770.1">
    <property type="nucleotide sequence ID" value="XM_019089225.2"/>
</dbReference>
<dbReference type="AlphaFoldDB" id="A0A9Q9ZFP5"/>
<dbReference type="KEGG" id="ccar:109073040"/>
<comment type="similarity">
    <text evidence="2">Belongs to the CD164 family.</text>
</comment>
<dbReference type="InterPro" id="IPR007947">
    <property type="entry name" value="CD164_MGC24"/>
</dbReference>
<dbReference type="OrthoDB" id="6160056at2759"/>
<feature type="transmembrane region" description="Helical" evidence="8">
    <location>
        <begin position="119"/>
        <end position="142"/>
    </location>
</feature>
<keyword evidence="3 8" id="KW-0812">Transmembrane</keyword>
<dbReference type="GO" id="GO:0016020">
    <property type="term" value="C:membrane"/>
    <property type="evidence" value="ECO:0007669"/>
    <property type="project" value="UniProtKB-SubCell"/>
</dbReference>
<evidence type="ECO:0000256" key="4">
    <source>
        <dbReference type="ARBA" id="ARBA00022729"/>
    </source>
</evidence>
<keyword evidence="7" id="KW-0325">Glycoprotein</keyword>
<accession>A0A9Q9ZFP5</accession>
<dbReference type="PANTHER" id="PTHR11337:SF14">
    <property type="entry name" value="PORIMIN"/>
    <property type="match status" value="1"/>
</dbReference>
<evidence type="ECO:0000256" key="7">
    <source>
        <dbReference type="ARBA" id="ARBA00023180"/>
    </source>
</evidence>
<reference evidence="9" key="1">
    <citation type="submission" date="2025-08" db="UniProtKB">
        <authorList>
            <consortium name="RefSeq"/>
        </authorList>
    </citation>
    <scope>IDENTIFICATION</scope>
    <source>
        <tissue evidence="9">Muscle</tissue>
    </source>
</reference>
<comment type="subcellular location">
    <subcellularLocation>
        <location evidence="1">Membrane</location>
        <topology evidence="1">Single-pass type I membrane protein</topology>
    </subcellularLocation>
</comment>
<organism evidence="9">
    <name type="scientific">Cyprinus carpio</name>
    <name type="common">Common carp</name>
    <dbReference type="NCBI Taxonomy" id="7962"/>
    <lineage>
        <taxon>Eukaryota</taxon>
        <taxon>Metazoa</taxon>
        <taxon>Chordata</taxon>
        <taxon>Craniata</taxon>
        <taxon>Vertebrata</taxon>
        <taxon>Euteleostomi</taxon>
        <taxon>Actinopterygii</taxon>
        <taxon>Neopterygii</taxon>
        <taxon>Teleostei</taxon>
        <taxon>Ostariophysi</taxon>
        <taxon>Cypriniformes</taxon>
        <taxon>Cyprinidae</taxon>
        <taxon>Cyprininae</taxon>
        <taxon>Cyprinus</taxon>
    </lineage>
</organism>
<protein>
    <submittedName>
        <fullName evidence="9">Porimin</fullName>
    </submittedName>
</protein>
<evidence type="ECO:0000256" key="3">
    <source>
        <dbReference type="ARBA" id="ARBA00022692"/>
    </source>
</evidence>
<evidence type="ECO:0000256" key="8">
    <source>
        <dbReference type="SAM" id="Phobius"/>
    </source>
</evidence>
<sequence>MRADSEDSFFFPVFHDCRLVLELYDFSLFVKKMNRCLCFIFIHSCLLLPSDRRAVQAHSAEGKTSVTRSNMSNNSTLLPKAEPITPTEPSVKHISIESKCLISASTGVPPSNPTAGPRFHAGSFIGGMMLAFIIILVVTLGYRLACSQREVRYRVIEEHDAII</sequence>
<evidence type="ECO:0000313" key="9">
    <source>
        <dbReference type="RefSeq" id="XP_018944770.1"/>
    </source>
</evidence>
<keyword evidence="5 8" id="KW-1133">Transmembrane helix</keyword>
<evidence type="ECO:0000256" key="1">
    <source>
        <dbReference type="ARBA" id="ARBA00004479"/>
    </source>
</evidence>
<gene>
    <name evidence="9" type="primary">tmem123</name>
</gene>
<dbReference type="GO" id="GO:0031410">
    <property type="term" value="C:cytoplasmic vesicle"/>
    <property type="evidence" value="ECO:0007669"/>
    <property type="project" value="TreeGrafter"/>
</dbReference>
<keyword evidence="6 8" id="KW-0472">Membrane</keyword>
<evidence type="ECO:0000256" key="6">
    <source>
        <dbReference type="ARBA" id="ARBA00023136"/>
    </source>
</evidence>
<evidence type="ECO:0000256" key="2">
    <source>
        <dbReference type="ARBA" id="ARBA00005341"/>
    </source>
</evidence>
<dbReference type="Proteomes" id="UP001155660">
    <property type="component" value="Chromosome B18"/>
</dbReference>